<gene>
    <name evidence="1" type="ORF">Ctob_016626</name>
</gene>
<evidence type="ECO:0000313" key="1">
    <source>
        <dbReference type="EMBL" id="KOO33872.1"/>
    </source>
</evidence>
<proteinExistence type="predicted"/>
<dbReference type="Proteomes" id="UP000037460">
    <property type="component" value="Unassembled WGS sequence"/>
</dbReference>
<sequence length="413" mass="44446">MVAMQDRVTASRLYLIGRDYPSVYGLLVPAPGAALSVAVQVTVLRSLAPLGLGYRAGASLFDCIELVDALLLKHAAFLVQALNKGLAVTEVVRLLKLEAAEWKDAADAGESTGDGATPGLSRNSVSLKGVTDAALRRAILESDDFLQVADEIEGFDLDTTEGRLGALEAALLSGLSIFQRFFANPSCLTTKHPVFAALTLCLSAMPAYLGRAQAADPATGEISELRANWLFHQDQCDKLFRGQLSSMSWFPRPFGALALLNLDASEPFEDCPAGQLYIVETVIEELIPFVRSTMIAAGWAAESKGGYTLHGLFQRQLSYLKWIRKQGELEVDALLPHAQATFLAALLDCDLAHARMLSHPEPASAKLDFLIPFGGPYDSELKSKTMGAAPIIHMRRAFPGLFAKSSPRSLAGV</sequence>
<evidence type="ECO:0000313" key="2">
    <source>
        <dbReference type="Proteomes" id="UP000037460"/>
    </source>
</evidence>
<organism evidence="1 2">
    <name type="scientific">Chrysochromulina tobinii</name>
    <dbReference type="NCBI Taxonomy" id="1460289"/>
    <lineage>
        <taxon>Eukaryota</taxon>
        <taxon>Haptista</taxon>
        <taxon>Haptophyta</taxon>
        <taxon>Prymnesiophyceae</taxon>
        <taxon>Prymnesiales</taxon>
        <taxon>Chrysochromulinaceae</taxon>
        <taxon>Chrysochromulina</taxon>
    </lineage>
</organism>
<accession>A0A0M0K5J0</accession>
<protein>
    <submittedName>
        <fullName evidence="1">Uncharacterized protein</fullName>
    </submittedName>
</protein>
<dbReference type="AlphaFoldDB" id="A0A0M0K5J0"/>
<reference evidence="2" key="1">
    <citation type="journal article" date="2015" name="PLoS Genet.">
        <title>Genome Sequence and Transcriptome Analyses of Chrysochromulina tobin: Metabolic Tools for Enhanced Algal Fitness in the Prominent Order Prymnesiales (Haptophyceae).</title>
        <authorList>
            <person name="Hovde B.T."/>
            <person name="Deodato C.R."/>
            <person name="Hunsperger H.M."/>
            <person name="Ryken S.A."/>
            <person name="Yost W."/>
            <person name="Jha R.K."/>
            <person name="Patterson J."/>
            <person name="Monnat R.J. Jr."/>
            <person name="Barlow S.B."/>
            <person name="Starkenburg S.R."/>
            <person name="Cattolico R.A."/>
        </authorList>
    </citation>
    <scope>NUCLEOTIDE SEQUENCE</scope>
    <source>
        <strain evidence="2">CCMP291</strain>
    </source>
</reference>
<comment type="caution">
    <text evidence="1">The sequence shown here is derived from an EMBL/GenBank/DDBJ whole genome shotgun (WGS) entry which is preliminary data.</text>
</comment>
<feature type="non-terminal residue" evidence="1">
    <location>
        <position position="413"/>
    </location>
</feature>
<keyword evidence="2" id="KW-1185">Reference proteome</keyword>
<name>A0A0M0K5J0_9EUKA</name>
<dbReference type="EMBL" id="JWZX01001398">
    <property type="protein sequence ID" value="KOO33872.1"/>
    <property type="molecule type" value="Genomic_DNA"/>
</dbReference>